<dbReference type="OrthoDB" id="3945612at2759"/>
<dbReference type="InterPro" id="IPR051694">
    <property type="entry name" value="Immunoregulatory_rcpt-like"/>
</dbReference>
<evidence type="ECO:0008006" key="10">
    <source>
        <dbReference type="Google" id="ProtNLM"/>
    </source>
</evidence>
<reference evidence="8 9" key="1">
    <citation type="submission" date="2016-07" db="EMBL/GenBank/DDBJ databases">
        <title>Pervasive Adenine N6-methylation of Active Genes in Fungi.</title>
        <authorList>
            <consortium name="DOE Joint Genome Institute"/>
            <person name="Mondo S.J."/>
            <person name="Dannebaum R.O."/>
            <person name="Kuo R.C."/>
            <person name="Labutti K."/>
            <person name="Haridas S."/>
            <person name="Kuo A."/>
            <person name="Salamov A."/>
            <person name="Ahrendt S.R."/>
            <person name="Lipzen A."/>
            <person name="Sullivan W."/>
            <person name="Andreopoulos W.B."/>
            <person name="Clum A."/>
            <person name="Lindquist E."/>
            <person name="Daum C."/>
            <person name="Ramamoorthy G.K."/>
            <person name="Gryganskyi A."/>
            <person name="Culley D."/>
            <person name="Magnuson J.K."/>
            <person name="James T.Y."/>
            <person name="O'Malley M.A."/>
            <person name="Stajich J.E."/>
            <person name="Spatafora J.W."/>
            <person name="Visel A."/>
            <person name="Grigoriev I.V."/>
        </authorList>
    </citation>
    <scope>NUCLEOTIDE SEQUENCE [LARGE SCALE GENOMIC DNA]</scope>
    <source>
        <strain evidence="8 9">CBS 115471</strain>
    </source>
</reference>
<evidence type="ECO:0000313" key="9">
    <source>
        <dbReference type="Proteomes" id="UP000193144"/>
    </source>
</evidence>
<feature type="transmembrane region" description="Helical" evidence="6">
    <location>
        <begin position="202"/>
        <end position="226"/>
    </location>
</feature>
<evidence type="ECO:0000256" key="4">
    <source>
        <dbReference type="ARBA" id="ARBA00023136"/>
    </source>
</evidence>
<gene>
    <name evidence="8" type="ORF">BCR34DRAFT_300271</name>
</gene>
<sequence>MARLLLLSFLLSLPFRVLADYDKFYFSSNATNWQCDGISFQCPAPQVCAHESLLDKYYCCGPGKDSVCWSGAQDCGGSNGAPSSNQVGCGSGVNAFCCLNTREECTQRFNQINICWATPPTPFANLTDKEVNKTFSSLSSARPKASSYTFDLAQLIASTTSSSSSTATPSVPSSAFPSTTSAPASSTPTQSQSSNSGLSGGAIGGIVVGVIGGLALIGAGCFFFFWRRQGKSSHNELDGNPYTGNGNVQGSYGQPGQNEKYALHEAPQPPPTQHPVEMDATQQHPVEMAGNNPPNVA</sequence>
<dbReference type="EMBL" id="MCFA01000051">
    <property type="protein sequence ID" value="ORY12422.1"/>
    <property type="molecule type" value="Genomic_DNA"/>
</dbReference>
<organism evidence="8 9">
    <name type="scientific">Clohesyomyces aquaticus</name>
    <dbReference type="NCBI Taxonomy" id="1231657"/>
    <lineage>
        <taxon>Eukaryota</taxon>
        <taxon>Fungi</taxon>
        <taxon>Dikarya</taxon>
        <taxon>Ascomycota</taxon>
        <taxon>Pezizomycotina</taxon>
        <taxon>Dothideomycetes</taxon>
        <taxon>Pleosporomycetidae</taxon>
        <taxon>Pleosporales</taxon>
        <taxon>Lindgomycetaceae</taxon>
        <taxon>Clohesyomyces</taxon>
    </lineage>
</organism>
<evidence type="ECO:0000313" key="8">
    <source>
        <dbReference type="EMBL" id="ORY12422.1"/>
    </source>
</evidence>
<feature type="signal peptide" evidence="7">
    <location>
        <begin position="1"/>
        <end position="19"/>
    </location>
</feature>
<feature type="chain" id="PRO_5012960169" description="Mid2 domain-containing protein" evidence="7">
    <location>
        <begin position="20"/>
        <end position="297"/>
    </location>
</feature>
<evidence type="ECO:0000256" key="6">
    <source>
        <dbReference type="SAM" id="Phobius"/>
    </source>
</evidence>
<feature type="compositionally biased region" description="Polar residues" evidence="5">
    <location>
        <begin position="242"/>
        <end position="257"/>
    </location>
</feature>
<dbReference type="GO" id="GO:0016020">
    <property type="term" value="C:membrane"/>
    <property type="evidence" value="ECO:0007669"/>
    <property type="project" value="UniProtKB-SubCell"/>
</dbReference>
<comment type="caution">
    <text evidence="8">The sequence shown here is derived from an EMBL/GenBank/DDBJ whole genome shotgun (WGS) entry which is preliminary data.</text>
</comment>
<proteinExistence type="predicted"/>
<feature type="region of interest" description="Disordered" evidence="5">
    <location>
        <begin position="162"/>
        <end position="197"/>
    </location>
</feature>
<comment type="subcellular location">
    <subcellularLocation>
        <location evidence="1">Membrane</location>
        <topology evidence="1">Single-pass membrane protein</topology>
    </subcellularLocation>
</comment>
<dbReference type="GO" id="GO:0071944">
    <property type="term" value="C:cell periphery"/>
    <property type="evidence" value="ECO:0007669"/>
    <property type="project" value="UniProtKB-ARBA"/>
</dbReference>
<evidence type="ECO:0000256" key="3">
    <source>
        <dbReference type="ARBA" id="ARBA00022989"/>
    </source>
</evidence>
<keyword evidence="7" id="KW-0732">Signal</keyword>
<dbReference type="Proteomes" id="UP000193144">
    <property type="component" value="Unassembled WGS sequence"/>
</dbReference>
<keyword evidence="9" id="KW-1185">Reference proteome</keyword>
<evidence type="ECO:0000256" key="2">
    <source>
        <dbReference type="ARBA" id="ARBA00022692"/>
    </source>
</evidence>
<evidence type="ECO:0000256" key="7">
    <source>
        <dbReference type="SAM" id="SignalP"/>
    </source>
</evidence>
<evidence type="ECO:0000256" key="1">
    <source>
        <dbReference type="ARBA" id="ARBA00004167"/>
    </source>
</evidence>
<dbReference type="AlphaFoldDB" id="A0A1Y1ZQ95"/>
<dbReference type="PANTHER" id="PTHR15549">
    <property type="entry name" value="PAIRED IMMUNOGLOBULIN-LIKE TYPE 2 RECEPTOR"/>
    <property type="match status" value="1"/>
</dbReference>
<evidence type="ECO:0000256" key="5">
    <source>
        <dbReference type="SAM" id="MobiDB-lite"/>
    </source>
</evidence>
<feature type="region of interest" description="Disordered" evidence="5">
    <location>
        <begin position="236"/>
        <end position="297"/>
    </location>
</feature>
<keyword evidence="3 6" id="KW-1133">Transmembrane helix</keyword>
<dbReference type="STRING" id="1231657.A0A1Y1ZQ95"/>
<keyword evidence="4 6" id="KW-0472">Membrane</keyword>
<protein>
    <recommendedName>
        <fullName evidence="10">Mid2 domain-containing protein</fullName>
    </recommendedName>
</protein>
<keyword evidence="2 6" id="KW-0812">Transmembrane</keyword>
<name>A0A1Y1ZQ95_9PLEO</name>
<dbReference type="PANTHER" id="PTHR15549:SF6">
    <property type="entry name" value="MID2 DOMAIN-CONTAINING PROTEIN"/>
    <property type="match status" value="1"/>
</dbReference>
<accession>A0A1Y1ZQ95</accession>